<protein>
    <submittedName>
        <fullName evidence="3">Lymphocyte cytosolic protein 2</fullName>
    </submittedName>
</protein>
<dbReference type="CDD" id="cd09522">
    <property type="entry name" value="SAM_SLP76"/>
    <property type="match status" value="1"/>
</dbReference>
<dbReference type="SUPFAM" id="SSF47769">
    <property type="entry name" value="SAM/Pointed domain"/>
    <property type="match status" value="1"/>
</dbReference>
<dbReference type="InterPro" id="IPR013761">
    <property type="entry name" value="SAM/pointed_sf"/>
</dbReference>
<proteinExistence type="evidence at transcript level"/>
<organism evidence="3">
    <name type="scientific">Homo sapiens</name>
    <name type="common">Human</name>
    <dbReference type="NCBI Taxonomy" id="9606"/>
    <lineage>
        <taxon>Eukaryota</taxon>
        <taxon>Metazoa</taxon>
        <taxon>Chordata</taxon>
        <taxon>Craniata</taxon>
        <taxon>Vertebrata</taxon>
        <taxon>Euteleostomi</taxon>
        <taxon>Mammalia</taxon>
        <taxon>Eutheria</taxon>
        <taxon>Euarchontoglires</taxon>
        <taxon>Primates</taxon>
        <taxon>Haplorrhini</taxon>
        <taxon>Catarrhini</taxon>
        <taxon>Hominidae</taxon>
        <taxon>Homo</taxon>
    </lineage>
</organism>
<dbReference type="OrthoDB" id="9934029at2759"/>
<dbReference type="Pfam" id="PF07647">
    <property type="entry name" value="SAM_2"/>
    <property type="match status" value="1"/>
</dbReference>
<evidence type="ECO:0000259" key="2">
    <source>
        <dbReference type="SMART" id="SM00454"/>
    </source>
</evidence>
<feature type="domain" description="SAM" evidence="2">
    <location>
        <begin position="12"/>
        <end position="78"/>
    </location>
</feature>
<feature type="region of interest" description="Disordered" evidence="1">
    <location>
        <begin position="76"/>
        <end position="119"/>
    </location>
</feature>
<accession>C7C5T4</accession>
<gene>
    <name evidence="3" type="primary">LCP2</name>
</gene>
<dbReference type="EMBL" id="FN432830">
    <property type="protein sequence ID" value="CBA11531.1"/>
    <property type="molecule type" value="mRNA"/>
</dbReference>
<dbReference type="AlphaFoldDB" id="C7C5T4"/>
<dbReference type="SMART" id="SM00454">
    <property type="entry name" value="SAM"/>
    <property type="match status" value="1"/>
</dbReference>
<dbReference type="InterPro" id="IPR001660">
    <property type="entry name" value="SAM"/>
</dbReference>
<dbReference type="PeptideAtlas" id="C7C5T4"/>
<dbReference type="Gene3D" id="1.10.150.50">
    <property type="entry name" value="Transcription Factor, Ets-1"/>
    <property type="match status" value="1"/>
</dbReference>
<evidence type="ECO:0000313" key="3">
    <source>
        <dbReference type="EMBL" id="CBA11531.1"/>
    </source>
</evidence>
<dbReference type="FunFam" id="1.10.150.50:FF:000051">
    <property type="entry name" value="Lymphocyte cytosolic protein 2"/>
    <property type="match status" value="1"/>
</dbReference>
<evidence type="ECO:0000256" key="1">
    <source>
        <dbReference type="SAM" id="MobiDB-lite"/>
    </source>
</evidence>
<reference evidence="3" key="1">
    <citation type="submission" date="2009-07" db="EMBL/GenBank/DDBJ databases">
        <title>Inactivation of pre-B cell receptor-mediated tumor suppression by aberrant splicing in Ph+ acute lymphoblastic leukemia.</title>
        <authorList>
            <person name="Muschen M."/>
        </authorList>
    </citation>
    <scope>NUCLEOTIDE SEQUENCE</scope>
    <source>
        <tissue evidence="3">Bone marrow</tissue>
    </source>
</reference>
<sequence length="119" mass="14074">MALRNVPFRSEVLGWDPDSLADYFKKLNYKDCEKAVKKYHIDGARFLNLTENDIQKFPKLRVPILSKLSQEINKNEERRSIFTRKPQVPRFPEETESHEEDNGGWSSFMRQLSPQESRT</sequence>
<dbReference type="ChiTaRS" id="LCP2">
    <property type="organism name" value="human"/>
</dbReference>
<name>C7C5T4_HUMAN</name>
<feature type="compositionally biased region" description="Polar residues" evidence="1">
    <location>
        <begin position="104"/>
        <end position="119"/>
    </location>
</feature>